<evidence type="ECO:0000313" key="2">
    <source>
        <dbReference type="Proteomes" id="UP000177912"/>
    </source>
</evidence>
<dbReference type="Proteomes" id="UP000177912">
    <property type="component" value="Unassembled WGS sequence"/>
</dbReference>
<protein>
    <recommendedName>
        <fullName evidence="3">PNPLA domain-containing protein</fullName>
    </recommendedName>
</protein>
<accession>A0A1F5NTC9</accession>
<evidence type="ECO:0008006" key="3">
    <source>
        <dbReference type="Google" id="ProtNLM"/>
    </source>
</evidence>
<organism evidence="1 2">
    <name type="scientific">Candidatus Doudnabacteria bacterium RIFCSPHIGHO2_01_FULL_43_23</name>
    <dbReference type="NCBI Taxonomy" id="1817822"/>
    <lineage>
        <taxon>Bacteria</taxon>
        <taxon>Candidatus Doudnaibacteriota</taxon>
    </lineage>
</organism>
<dbReference type="STRING" id="1817822.A2826_00180"/>
<dbReference type="Gene3D" id="3.40.1090.10">
    <property type="entry name" value="Cytosolic phospholipase A2 catalytic domain"/>
    <property type="match status" value="1"/>
</dbReference>
<dbReference type="InterPro" id="IPR016035">
    <property type="entry name" value="Acyl_Trfase/lysoPLipase"/>
</dbReference>
<gene>
    <name evidence="1" type="ORF">A2826_00180</name>
</gene>
<name>A0A1F5NTC9_9BACT</name>
<comment type="caution">
    <text evidence="1">The sequence shown here is derived from an EMBL/GenBank/DDBJ whole genome shotgun (WGS) entry which is preliminary data.</text>
</comment>
<dbReference type="SUPFAM" id="SSF52151">
    <property type="entry name" value="FabD/lysophospholipase-like"/>
    <property type="match status" value="1"/>
</dbReference>
<dbReference type="AlphaFoldDB" id="A0A1F5NTC9"/>
<reference evidence="1 2" key="1">
    <citation type="journal article" date="2016" name="Nat. Commun.">
        <title>Thousands of microbial genomes shed light on interconnected biogeochemical processes in an aquifer system.</title>
        <authorList>
            <person name="Anantharaman K."/>
            <person name="Brown C.T."/>
            <person name="Hug L.A."/>
            <person name="Sharon I."/>
            <person name="Castelle C.J."/>
            <person name="Probst A.J."/>
            <person name="Thomas B.C."/>
            <person name="Singh A."/>
            <person name="Wilkins M.J."/>
            <person name="Karaoz U."/>
            <person name="Brodie E.L."/>
            <person name="Williams K.H."/>
            <person name="Hubbard S.S."/>
            <person name="Banfield J.F."/>
        </authorList>
    </citation>
    <scope>NUCLEOTIDE SEQUENCE [LARGE SCALE GENOMIC DNA]</scope>
</reference>
<dbReference type="EMBL" id="MFEI01000015">
    <property type="protein sequence ID" value="OGE80929.1"/>
    <property type="molecule type" value="Genomic_DNA"/>
</dbReference>
<evidence type="ECO:0000313" key="1">
    <source>
        <dbReference type="EMBL" id="OGE80929.1"/>
    </source>
</evidence>
<proteinExistence type="predicted"/>
<sequence length="267" mass="30539">MHPVVQHLLKRKNKSVPINDGKKIVLVLYGGIMRGIRNAAGLVALEEMGLRQSFDEIYSFSIGAPNTAYFLSGQISKGLQVYYKDSIEGKMIKNGFIFKKVDLQPFLSLLKNKNHLDISKIFQQKTKFFVRVVNDQTKHREYLEAHEVGEENFVSLLEASISPPAFKHGPVKIGNQMYTDTNFWPYLKEYLGGVVSSDATDIVVMYNSYYHRRKDYGGDPRILEICIDKGWVLSRFENNPEKLKSSAREMGRHVKKIFGKEEGINIL</sequence>